<keyword evidence="1" id="KW-1185">Reference proteome</keyword>
<dbReference type="RefSeq" id="XP_065721300.2">
    <property type="nucleotide sequence ID" value="XM_065865228.2"/>
</dbReference>
<evidence type="ECO:0000313" key="1">
    <source>
        <dbReference type="Proteomes" id="UP001652628"/>
    </source>
</evidence>
<evidence type="ECO:0000313" key="2">
    <source>
        <dbReference type="RefSeq" id="XP_065721300.2"/>
    </source>
</evidence>
<protein>
    <submittedName>
        <fullName evidence="2">Uncharacterized protein</fullName>
    </submittedName>
</protein>
<dbReference type="AlphaFoldDB" id="A0AB40DDP9"/>
<proteinExistence type="predicted"/>
<dbReference type="GeneID" id="136117000"/>
<accession>A0AB40DDP9</accession>
<organism evidence="1 2">
    <name type="scientific">Drosophila suzukii</name>
    <name type="common">Spotted-wing drosophila fruit fly</name>
    <dbReference type="NCBI Taxonomy" id="28584"/>
    <lineage>
        <taxon>Eukaryota</taxon>
        <taxon>Metazoa</taxon>
        <taxon>Ecdysozoa</taxon>
        <taxon>Arthropoda</taxon>
        <taxon>Hexapoda</taxon>
        <taxon>Insecta</taxon>
        <taxon>Pterygota</taxon>
        <taxon>Neoptera</taxon>
        <taxon>Endopterygota</taxon>
        <taxon>Diptera</taxon>
        <taxon>Brachycera</taxon>
        <taxon>Muscomorpha</taxon>
        <taxon>Ephydroidea</taxon>
        <taxon>Drosophilidae</taxon>
        <taxon>Drosophila</taxon>
        <taxon>Sophophora</taxon>
    </lineage>
</organism>
<dbReference type="Proteomes" id="UP001652628">
    <property type="component" value="Chromosome 3"/>
</dbReference>
<gene>
    <name evidence="2" type="primary">LOC136117000</name>
</gene>
<sequence>MSGVARTHRLCATRISCAFRTISEEAALVIAGLVPEQELLREAVEVEDTVTTTDNQTRREARRPAREKSISRWQERWDSATSGRWTHDRIPVLSPCLERRNGQVDFYLTQNSSGHGCFRSYLKKYGNDTSDGCPYCGSGI</sequence>
<name>A0AB40DDP9_DROSZ</name>
<reference evidence="2" key="1">
    <citation type="submission" date="2025-08" db="UniProtKB">
        <authorList>
            <consortium name="RefSeq"/>
        </authorList>
    </citation>
    <scope>IDENTIFICATION</scope>
</reference>